<reference evidence="6" key="1">
    <citation type="submission" date="2016-10" db="EMBL/GenBank/DDBJ databases">
        <authorList>
            <person name="Varghese N."/>
            <person name="Submissions S."/>
        </authorList>
    </citation>
    <scope>NUCLEOTIDE SEQUENCE [LARGE SCALE GENOMIC DNA]</scope>
    <source>
        <strain evidence="6">DSM 17072</strain>
    </source>
</reference>
<sequence>MKRASIKDIAKIAGVSVATVSYVLNKKEGSRISEATKEKILNVAETINYTPNKIAKSLKTNKSKLIGLIVADISNDFYSNIARSIEDEAMKFGYTLLIGSSDETPEKFKKLTDLFSEQQVDGMIIAPVVDSDEAVLKLIKEEYPVVTIDRYLKNVNIPGVMINNSEISESICDTLINKGFEEIIYVGYDTKLPHLLDRQEGFDKRIAASEIPAKNIMIDLNNITEDVYKGLEESIDLSKKTAIYFSSNKLGIAGLTYLVKNNIKVPKDVSVIAFDETEAYHLFPTEVSFVQQPLTEMAIEAIKLLDAQINNYTPDGKKITFPAKLINKNSVK</sequence>
<dbReference type="InterPro" id="IPR010982">
    <property type="entry name" value="Lambda_DNA-bd_dom_sf"/>
</dbReference>
<keyword evidence="3" id="KW-0804">Transcription</keyword>
<dbReference type="PANTHER" id="PTHR30146:SF109">
    <property type="entry name" value="HTH-TYPE TRANSCRIPTIONAL REGULATOR GALS"/>
    <property type="match status" value="1"/>
</dbReference>
<name>A0A1H1GLQ6_9FLAO</name>
<evidence type="ECO:0000256" key="1">
    <source>
        <dbReference type="ARBA" id="ARBA00023015"/>
    </source>
</evidence>
<organism evidence="5 6">
    <name type="scientific">Chryseobacterium soldanellicola</name>
    <dbReference type="NCBI Taxonomy" id="311333"/>
    <lineage>
        <taxon>Bacteria</taxon>
        <taxon>Pseudomonadati</taxon>
        <taxon>Bacteroidota</taxon>
        <taxon>Flavobacteriia</taxon>
        <taxon>Flavobacteriales</taxon>
        <taxon>Weeksellaceae</taxon>
        <taxon>Chryseobacterium group</taxon>
        <taxon>Chryseobacterium</taxon>
    </lineage>
</organism>
<dbReference type="GO" id="GO:0003700">
    <property type="term" value="F:DNA-binding transcription factor activity"/>
    <property type="evidence" value="ECO:0007669"/>
    <property type="project" value="TreeGrafter"/>
</dbReference>
<dbReference type="Pfam" id="PF13377">
    <property type="entry name" value="Peripla_BP_3"/>
    <property type="match status" value="1"/>
</dbReference>
<gene>
    <name evidence="5" type="ORF">SAMN05421664_3742</name>
</gene>
<dbReference type="CDD" id="cd01392">
    <property type="entry name" value="HTH_LacI"/>
    <property type="match status" value="1"/>
</dbReference>
<dbReference type="InterPro" id="IPR028082">
    <property type="entry name" value="Peripla_BP_I"/>
</dbReference>
<dbReference type="Gene3D" id="1.10.260.40">
    <property type="entry name" value="lambda repressor-like DNA-binding domains"/>
    <property type="match status" value="1"/>
</dbReference>
<accession>A0A1H1GLQ6</accession>
<dbReference type="STRING" id="311333.SAMN05421664_3742"/>
<dbReference type="OrthoDB" id="9803256at2"/>
<dbReference type="InterPro" id="IPR000843">
    <property type="entry name" value="HTH_LacI"/>
</dbReference>
<evidence type="ECO:0000256" key="2">
    <source>
        <dbReference type="ARBA" id="ARBA00023125"/>
    </source>
</evidence>
<dbReference type="Pfam" id="PF00356">
    <property type="entry name" value="LacI"/>
    <property type="match status" value="1"/>
</dbReference>
<protein>
    <submittedName>
        <fullName evidence="5">Transcriptional regulator, LacI family</fullName>
    </submittedName>
</protein>
<keyword evidence="2" id="KW-0238">DNA-binding</keyword>
<dbReference type="InterPro" id="IPR046335">
    <property type="entry name" value="LacI/GalR-like_sensor"/>
</dbReference>
<evidence type="ECO:0000259" key="4">
    <source>
        <dbReference type="PROSITE" id="PS50932"/>
    </source>
</evidence>
<keyword evidence="1" id="KW-0805">Transcription regulation</keyword>
<dbReference type="PROSITE" id="PS50932">
    <property type="entry name" value="HTH_LACI_2"/>
    <property type="match status" value="1"/>
</dbReference>
<dbReference type="SMART" id="SM00354">
    <property type="entry name" value="HTH_LACI"/>
    <property type="match status" value="1"/>
</dbReference>
<dbReference type="PANTHER" id="PTHR30146">
    <property type="entry name" value="LACI-RELATED TRANSCRIPTIONAL REPRESSOR"/>
    <property type="match status" value="1"/>
</dbReference>
<feature type="domain" description="HTH lacI-type" evidence="4">
    <location>
        <begin position="4"/>
        <end position="60"/>
    </location>
</feature>
<dbReference type="AlphaFoldDB" id="A0A1H1GLQ6"/>
<dbReference type="PRINTS" id="PR00036">
    <property type="entry name" value="HTHLACI"/>
</dbReference>
<keyword evidence="6" id="KW-1185">Reference proteome</keyword>
<dbReference type="Proteomes" id="UP000199627">
    <property type="component" value="Unassembled WGS sequence"/>
</dbReference>
<proteinExistence type="predicted"/>
<evidence type="ECO:0000313" key="5">
    <source>
        <dbReference type="EMBL" id="SDR13828.1"/>
    </source>
</evidence>
<evidence type="ECO:0000256" key="3">
    <source>
        <dbReference type="ARBA" id="ARBA00023163"/>
    </source>
</evidence>
<dbReference type="SUPFAM" id="SSF53822">
    <property type="entry name" value="Periplasmic binding protein-like I"/>
    <property type="match status" value="1"/>
</dbReference>
<dbReference type="Gene3D" id="3.40.50.2300">
    <property type="match status" value="2"/>
</dbReference>
<evidence type="ECO:0000313" key="6">
    <source>
        <dbReference type="Proteomes" id="UP000199627"/>
    </source>
</evidence>
<dbReference type="SUPFAM" id="SSF47413">
    <property type="entry name" value="lambda repressor-like DNA-binding domains"/>
    <property type="match status" value="1"/>
</dbReference>
<dbReference type="EMBL" id="FNKL01000004">
    <property type="protein sequence ID" value="SDR13828.1"/>
    <property type="molecule type" value="Genomic_DNA"/>
</dbReference>
<dbReference type="RefSeq" id="WP_089757195.1">
    <property type="nucleotide sequence ID" value="NZ_FNKL01000004.1"/>
</dbReference>
<dbReference type="PROSITE" id="PS00356">
    <property type="entry name" value="HTH_LACI_1"/>
    <property type="match status" value="1"/>
</dbReference>
<dbReference type="GO" id="GO:0000976">
    <property type="term" value="F:transcription cis-regulatory region binding"/>
    <property type="evidence" value="ECO:0007669"/>
    <property type="project" value="TreeGrafter"/>
</dbReference>